<feature type="transmembrane region" description="Helical" evidence="1">
    <location>
        <begin position="129"/>
        <end position="153"/>
    </location>
</feature>
<dbReference type="InterPro" id="IPR007403">
    <property type="entry name" value="DUF456"/>
</dbReference>
<organism evidence="2 3">
    <name type="scientific">Anaeroselena agilis</name>
    <dbReference type="NCBI Taxonomy" id="3063788"/>
    <lineage>
        <taxon>Bacteria</taxon>
        <taxon>Bacillati</taxon>
        <taxon>Bacillota</taxon>
        <taxon>Negativicutes</taxon>
        <taxon>Acetonemataceae</taxon>
        <taxon>Anaeroselena</taxon>
    </lineage>
</organism>
<gene>
    <name evidence="2" type="ORF">Q4T40_07215</name>
</gene>
<keyword evidence="1" id="KW-0472">Membrane</keyword>
<dbReference type="Pfam" id="PF04306">
    <property type="entry name" value="DUF456"/>
    <property type="match status" value="1"/>
</dbReference>
<dbReference type="RefSeq" id="WP_413779548.1">
    <property type="nucleotide sequence ID" value="NZ_JAUOZS010000001.1"/>
</dbReference>
<sequence length="155" mass="16468">MLVLKIAVILGMLAGLTLTLMPRLPGTLFILGAAIVYLWVAGATAPPWIMAALVVLSFTAEVGGRLLRIFLTRRYSLSRVFCVSSSVGNIGGILAADALLGPVLGLLAWEFFAGKTLAPRWDVVARVLLRLAAVATLRFGCGLLMVVLVLVYIMG</sequence>
<dbReference type="Proteomes" id="UP001254848">
    <property type="component" value="Unassembled WGS sequence"/>
</dbReference>
<accession>A0ABU3NW33</accession>
<protein>
    <submittedName>
        <fullName evidence="2">DUF456 family protein</fullName>
    </submittedName>
</protein>
<evidence type="ECO:0000313" key="3">
    <source>
        <dbReference type="Proteomes" id="UP001254848"/>
    </source>
</evidence>
<proteinExistence type="predicted"/>
<evidence type="ECO:0000256" key="1">
    <source>
        <dbReference type="SAM" id="Phobius"/>
    </source>
</evidence>
<evidence type="ECO:0000313" key="2">
    <source>
        <dbReference type="EMBL" id="MDT8901021.1"/>
    </source>
</evidence>
<keyword evidence="3" id="KW-1185">Reference proteome</keyword>
<reference evidence="2 3" key="1">
    <citation type="submission" date="2023-07" db="EMBL/GenBank/DDBJ databases">
        <title>The novel representative of Negativicutes class, Anaeroselena agilis gen. nov. sp. nov.</title>
        <authorList>
            <person name="Prokofeva M.I."/>
            <person name="Elcheninov A.G."/>
            <person name="Klyukina A."/>
            <person name="Kublanov I.V."/>
            <person name="Frolov E.N."/>
            <person name="Podosokorskaya O.A."/>
        </authorList>
    </citation>
    <scope>NUCLEOTIDE SEQUENCE [LARGE SCALE GENOMIC DNA]</scope>
    <source>
        <strain evidence="2 3">4137-cl</strain>
    </source>
</reference>
<keyword evidence="1" id="KW-1133">Transmembrane helix</keyword>
<dbReference type="EMBL" id="JAUOZS010000001">
    <property type="protein sequence ID" value="MDT8901021.1"/>
    <property type="molecule type" value="Genomic_DNA"/>
</dbReference>
<keyword evidence="1" id="KW-0812">Transmembrane</keyword>
<name>A0ABU3NW33_9FIRM</name>
<feature type="transmembrane region" description="Helical" evidence="1">
    <location>
        <begin position="87"/>
        <end position="109"/>
    </location>
</feature>
<comment type="caution">
    <text evidence="2">The sequence shown here is derived from an EMBL/GenBank/DDBJ whole genome shotgun (WGS) entry which is preliminary data.</text>
</comment>
<feature type="transmembrane region" description="Helical" evidence="1">
    <location>
        <begin position="7"/>
        <end position="40"/>
    </location>
</feature>